<proteinExistence type="predicted"/>
<dbReference type="EMBL" id="JAIVGD010000028">
    <property type="protein sequence ID" value="KAH0738423.1"/>
    <property type="molecule type" value="Genomic_DNA"/>
</dbReference>
<organism evidence="1 2">
    <name type="scientific">Solanum tuberosum</name>
    <name type="common">Potato</name>
    <dbReference type="NCBI Taxonomy" id="4113"/>
    <lineage>
        <taxon>Eukaryota</taxon>
        <taxon>Viridiplantae</taxon>
        <taxon>Streptophyta</taxon>
        <taxon>Embryophyta</taxon>
        <taxon>Tracheophyta</taxon>
        <taxon>Spermatophyta</taxon>
        <taxon>Magnoliopsida</taxon>
        <taxon>eudicotyledons</taxon>
        <taxon>Gunneridae</taxon>
        <taxon>Pentapetalae</taxon>
        <taxon>asterids</taxon>
        <taxon>lamiids</taxon>
        <taxon>Solanales</taxon>
        <taxon>Solanaceae</taxon>
        <taxon>Solanoideae</taxon>
        <taxon>Solaneae</taxon>
        <taxon>Solanum</taxon>
    </lineage>
</organism>
<evidence type="ECO:0000313" key="1">
    <source>
        <dbReference type="EMBL" id="KAH0738423.1"/>
    </source>
</evidence>
<dbReference type="InterPro" id="IPR012337">
    <property type="entry name" value="RNaseH-like_sf"/>
</dbReference>
<keyword evidence="2" id="KW-1185">Reference proteome</keyword>
<dbReference type="Proteomes" id="UP000826656">
    <property type="component" value="Unassembled WGS sequence"/>
</dbReference>
<reference evidence="1 2" key="1">
    <citation type="journal article" date="2021" name="bioRxiv">
        <title>Chromosome-scale and haplotype-resolved genome assembly of a tetraploid potato cultivar.</title>
        <authorList>
            <person name="Sun H."/>
            <person name="Jiao W.-B."/>
            <person name="Krause K."/>
            <person name="Campoy J.A."/>
            <person name="Goel M."/>
            <person name="Folz-Donahue K."/>
            <person name="Kukat C."/>
            <person name="Huettel B."/>
            <person name="Schneeberger K."/>
        </authorList>
    </citation>
    <scope>NUCLEOTIDE SEQUENCE [LARGE SCALE GENOMIC DNA]</scope>
    <source>
        <strain evidence="1">SolTubOtavaFocal</strain>
        <tissue evidence="1">Leaves</tissue>
    </source>
</reference>
<name>A0ABQ7TWN7_SOLTU</name>
<sequence length="74" mass="8443">MELMALFHSLNFANERQIINLEIETDSSEVITKKLGNPLIRHSFREGNKLAHLLATQGTLQEESNEVTHLLYPP</sequence>
<comment type="caution">
    <text evidence="1">The sequence shown here is derived from an EMBL/GenBank/DDBJ whole genome shotgun (WGS) entry which is preliminary data.</text>
</comment>
<dbReference type="SUPFAM" id="SSF53098">
    <property type="entry name" value="Ribonuclease H-like"/>
    <property type="match status" value="1"/>
</dbReference>
<accession>A0ABQ7TWN7</accession>
<gene>
    <name evidence="1" type="ORF">KY290_037128</name>
</gene>
<evidence type="ECO:0000313" key="2">
    <source>
        <dbReference type="Proteomes" id="UP000826656"/>
    </source>
</evidence>
<protein>
    <recommendedName>
        <fullName evidence="3">RNase H type-1 domain-containing protein</fullName>
    </recommendedName>
</protein>
<evidence type="ECO:0008006" key="3">
    <source>
        <dbReference type="Google" id="ProtNLM"/>
    </source>
</evidence>